<accession>A0A382WG81</accession>
<name>A0A382WG81_9ZZZZ</name>
<evidence type="ECO:0000313" key="1">
    <source>
        <dbReference type="EMBL" id="SVD57793.1"/>
    </source>
</evidence>
<gene>
    <name evidence="1" type="ORF">METZ01_LOCUS410647</name>
</gene>
<dbReference type="EMBL" id="UINC01159604">
    <property type="protein sequence ID" value="SVD57793.1"/>
    <property type="molecule type" value="Genomic_DNA"/>
</dbReference>
<organism evidence="1">
    <name type="scientific">marine metagenome</name>
    <dbReference type="NCBI Taxonomy" id="408172"/>
    <lineage>
        <taxon>unclassified sequences</taxon>
        <taxon>metagenomes</taxon>
        <taxon>ecological metagenomes</taxon>
    </lineage>
</organism>
<dbReference type="AlphaFoldDB" id="A0A382WG81"/>
<reference evidence="1" key="1">
    <citation type="submission" date="2018-05" db="EMBL/GenBank/DDBJ databases">
        <authorList>
            <person name="Lanie J.A."/>
            <person name="Ng W.-L."/>
            <person name="Kazmierczak K.M."/>
            <person name="Andrzejewski T.M."/>
            <person name="Davidsen T.M."/>
            <person name="Wayne K.J."/>
            <person name="Tettelin H."/>
            <person name="Glass J.I."/>
            <person name="Rusch D."/>
            <person name="Podicherti R."/>
            <person name="Tsui H.-C.T."/>
            <person name="Winkler M.E."/>
        </authorList>
    </citation>
    <scope>NUCLEOTIDE SEQUENCE</scope>
</reference>
<sequence>MVMRTVVIRMALGIVVAGWSATGWSEVPRLASGKPDLQGNWDFRTLTPFERPGRFGDREFLTDEEIAGWEEAVRVGRERAANVDFDEAAKGQGTQGDVDVGYNSYYIDQGSK</sequence>
<proteinExistence type="predicted"/>
<protein>
    <submittedName>
        <fullName evidence="1">Uncharacterized protein</fullName>
    </submittedName>
</protein>
<feature type="non-terminal residue" evidence="1">
    <location>
        <position position="112"/>
    </location>
</feature>